<reference evidence="6 7" key="1">
    <citation type="submission" date="2018-08" db="EMBL/GenBank/DDBJ databases">
        <title>Genomic Encyclopedia of Archaeal and Bacterial Type Strains, Phase II (KMG-II): from individual species to whole genera.</title>
        <authorList>
            <person name="Goeker M."/>
        </authorList>
    </citation>
    <scope>NUCLEOTIDE SEQUENCE [LARGE SCALE GENOMIC DNA]</scope>
    <source>
        <strain evidence="6 7">DSM 2261</strain>
    </source>
</reference>
<name>A0ABX9JK26_9BACT</name>
<dbReference type="Proteomes" id="UP000256345">
    <property type="component" value="Unassembled WGS sequence"/>
</dbReference>
<evidence type="ECO:0000256" key="1">
    <source>
        <dbReference type="ARBA" id="ARBA00001966"/>
    </source>
</evidence>
<evidence type="ECO:0000256" key="3">
    <source>
        <dbReference type="ARBA" id="ARBA00022723"/>
    </source>
</evidence>
<dbReference type="InterPro" id="IPR007197">
    <property type="entry name" value="rSAM"/>
</dbReference>
<dbReference type="RefSeq" id="WP_147333286.1">
    <property type="nucleotide sequence ID" value="NZ_CP011509.1"/>
</dbReference>
<keyword evidence="5" id="KW-0411">Iron-sulfur</keyword>
<evidence type="ECO:0000313" key="6">
    <source>
        <dbReference type="EMBL" id="REG14183.1"/>
    </source>
</evidence>
<dbReference type="Gene3D" id="3.20.20.70">
    <property type="entry name" value="Aldolase class I"/>
    <property type="match status" value="1"/>
</dbReference>
<organism evidence="6 7">
    <name type="scientific">Archangium gephyra</name>
    <dbReference type="NCBI Taxonomy" id="48"/>
    <lineage>
        <taxon>Bacteria</taxon>
        <taxon>Pseudomonadati</taxon>
        <taxon>Myxococcota</taxon>
        <taxon>Myxococcia</taxon>
        <taxon>Myxococcales</taxon>
        <taxon>Cystobacterineae</taxon>
        <taxon>Archangiaceae</taxon>
        <taxon>Archangium</taxon>
    </lineage>
</organism>
<keyword evidence="7" id="KW-1185">Reference proteome</keyword>
<dbReference type="SUPFAM" id="SSF102114">
    <property type="entry name" value="Radical SAM enzymes"/>
    <property type="match status" value="1"/>
</dbReference>
<comment type="cofactor">
    <cofactor evidence="1">
        <name>[4Fe-4S] cluster</name>
        <dbReference type="ChEBI" id="CHEBI:49883"/>
    </cofactor>
</comment>
<proteinExistence type="predicted"/>
<dbReference type="SFLD" id="SFLDS00029">
    <property type="entry name" value="Radical_SAM"/>
    <property type="match status" value="1"/>
</dbReference>
<sequence>MPKLIQTDAYSAHLRERSVRREERRLQIARIAGSEQEKDLTSPPNCGGFGRVRHFRRTSKSGLWPANPLPIDPAAANLGLEPSEELRAQVFQNAACNWRCWYCFVPFRLLDAQEDAGAWLSADELIDLYLSEPEQSRARMLDLTGGQPDLVPEWVPWMMQAFRERGLEGKVYLWSDDNLSTDYFWRYLTPAEQELVATFAGYGRVGCFKGFDEDSFSFNTQAEPQLFNRQFDLFERMLRTGVDLYAYTTFTARSSDGIEDKMARFVDRLQKIDVNLPLRTVPLQVYPFKVVKERLDSHAHHAKLGNTPFEAQQRAIEAWSRELERRFSNEMRQRRITDVQVTKRS</sequence>
<keyword evidence="4" id="KW-0408">Iron</keyword>
<dbReference type="InterPro" id="IPR058240">
    <property type="entry name" value="rSAM_sf"/>
</dbReference>
<evidence type="ECO:0000256" key="2">
    <source>
        <dbReference type="ARBA" id="ARBA00022691"/>
    </source>
</evidence>
<keyword evidence="3" id="KW-0479">Metal-binding</keyword>
<comment type="caution">
    <text evidence="6">The sequence shown here is derived from an EMBL/GenBank/DDBJ whole genome shotgun (WGS) entry which is preliminary data.</text>
</comment>
<dbReference type="InterPro" id="IPR013785">
    <property type="entry name" value="Aldolase_TIM"/>
</dbReference>
<keyword evidence="2" id="KW-0949">S-adenosyl-L-methionine</keyword>
<evidence type="ECO:0000256" key="5">
    <source>
        <dbReference type="ARBA" id="ARBA00023014"/>
    </source>
</evidence>
<protein>
    <submittedName>
        <fullName evidence="6">Fe-S cluster-containing radical SAM superfamily protein</fullName>
    </submittedName>
</protein>
<evidence type="ECO:0000256" key="4">
    <source>
        <dbReference type="ARBA" id="ARBA00023004"/>
    </source>
</evidence>
<gene>
    <name evidence="6" type="ORF">ATI61_1413</name>
</gene>
<dbReference type="EMBL" id="QUMU01000041">
    <property type="protein sequence ID" value="REG14183.1"/>
    <property type="molecule type" value="Genomic_DNA"/>
</dbReference>
<accession>A0ABX9JK26</accession>
<evidence type="ECO:0000313" key="7">
    <source>
        <dbReference type="Proteomes" id="UP000256345"/>
    </source>
</evidence>